<evidence type="ECO:0000313" key="4">
    <source>
        <dbReference type="EMBL" id="ERL86672.1"/>
    </source>
</evidence>
<proteinExistence type="predicted"/>
<keyword evidence="6" id="KW-1185">Reference proteome</keyword>
<dbReference type="InterPro" id="IPR031311">
    <property type="entry name" value="CHIT_BIND_RR_consensus"/>
</dbReference>
<evidence type="ECO:0000256" key="2">
    <source>
        <dbReference type="PROSITE-ProRule" id="PRU00497"/>
    </source>
</evidence>
<dbReference type="OMA" id="MARSVGH"/>
<dbReference type="Pfam" id="PF00379">
    <property type="entry name" value="Chitin_bind_4"/>
    <property type="match status" value="1"/>
</dbReference>
<evidence type="ECO:0000256" key="1">
    <source>
        <dbReference type="ARBA" id="ARBA00022460"/>
    </source>
</evidence>
<dbReference type="Proteomes" id="UP000030742">
    <property type="component" value="Unassembled WGS sequence"/>
</dbReference>
<dbReference type="PANTHER" id="PTHR12236">
    <property type="entry name" value="STRUCTURAL CONTITUENT OF CUTICLE"/>
    <property type="match status" value="1"/>
</dbReference>
<dbReference type="Proteomes" id="UP000019118">
    <property type="component" value="Unassembled WGS sequence"/>
</dbReference>
<dbReference type="PANTHER" id="PTHR12236:SF75">
    <property type="entry name" value="CUTICULAR PROTEIN 62BB, ISOFORM A"/>
    <property type="match status" value="1"/>
</dbReference>
<dbReference type="KEGG" id="dpa:109546743"/>
<organism evidence="3">
    <name type="scientific">Dendroctonus ponderosae</name>
    <name type="common">Mountain pine beetle</name>
    <dbReference type="NCBI Taxonomy" id="77166"/>
    <lineage>
        <taxon>Eukaryota</taxon>
        <taxon>Metazoa</taxon>
        <taxon>Ecdysozoa</taxon>
        <taxon>Arthropoda</taxon>
        <taxon>Hexapoda</taxon>
        <taxon>Insecta</taxon>
        <taxon>Pterygota</taxon>
        <taxon>Neoptera</taxon>
        <taxon>Endopterygota</taxon>
        <taxon>Coleoptera</taxon>
        <taxon>Polyphaga</taxon>
        <taxon>Cucujiformia</taxon>
        <taxon>Curculionidae</taxon>
        <taxon>Scolytinae</taxon>
        <taxon>Dendroctonus</taxon>
    </lineage>
</organism>
<reference evidence="5" key="2">
    <citation type="submission" date="2024-08" db="UniProtKB">
        <authorList>
            <consortium name="EnsemblMetazoa"/>
        </authorList>
    </citation>
    <scope>IDENTIFICATION</scope>
</reference>
<evidence type="ECO:0000313" key="6">
    <source>
        <dbReference type="Proteomes" id="UP000019118"/>
    </source>
</evidence>
<accession>N6URY9</accession>
<sequence length="125" mass="14426">MIEAEDSFSFFNFRGPVSGKVQEIQVKNSFGPNNAENRVDYMAKPDYYFHYGVQDTKTGNSQGHKEVRNGDSVEGEYRVLQDDGLIRIVRYTADPEKGFMAYVHYAELNSRNEDPNDEEIKDQMQ</sequence>
<name>N6URY9_DENPD</name>
<dbReference type="HOGENOM" id="CLU_075165_3_0_1"/>
<evidence type="ECO:0000313" key="3">
    <source>
        <dbReference type="EMBL" id="ENN81497.1"/>
    </source>
</evidence>
<dbReference type="GO" id="GO:0031012">
    <property type="term" value="C:extracellular matrix"/>
    <property type="evidence" value="ECO:0007669"/>
    <property type="project" value="TreeGrafter"/>
</dbReference>
<dbReference type="EMBL" id="KB740085">
    <property type="protein sequence ID" value="ENN81497.1"/>
    <property type="molecule type" value="Genomic_DNA"/>
</dbReference>
<evidence type="ECO:0000313" key="7">
    <source>
        <dbReference type="Proteomes" id="UP000030742"/>
    </source>
</evidence>
<protein>
    <recommendedName>
        <fullName evidence="8">Cuticle protein</fullName>
    </recommendedName>
</protein>
<dbReference type="InterPro" id="IPR051217">
    <property type="entry name" value="Insect_Cuticle_Struc_Prot"/>
</dbReference>
<dbReference type="GO" id="GO:0042302">
    <property type="term" value="F:structural constituent of cuticle"/>
    <property type="evidence" value="ECO:0007669"/>
    <property type="project" value="UniProtKB-UniRule"/>
</dbReference>
<evidence type="ECO:0000313" key="5">
    <source>
        <dbReference type="EnsemblMetazoa" id="XP_019773386.1"/>
    </source>
</evidence>
<dbReference type="PROSITE" id="PS51155">
    <property type="entry name" value="CHIT_BIND_RR_2"/>
    <property type="match status" value="1"/>
</dbReference>
<dbReference type="GO" id="GO:0005615">
    <property type="term" value="C:extracellular space"/>
    <property type="evidence" value="ECO:0007669"/>
    <property type="project" value="TreeGrafter"/>
</dbReference>
<dbReference type="InterPro" id="IPR000618">
    <property type="entry name" value="Insect_cuticle"/>
</dbReference>
<feature type="non-terminal residue" evidence="3">
    <location>
        <position position="1"/>
    </location>
</feature>
<evidence type="ECO:0008006" key="8">
    <source>
        <dbReference type="Google" id="ProtNLM"/>
    </source>
</evidence>
<gene>
    <name evidence="5" type="primary">109546743</name>
    <name evidence="4" type="ORF">D910_04078</name>
    <name evidence="3" type="ORF">YQE_02026</name>
</gene>
<keyword evidence="1 2" id="KW-0193">Cuticle</keyword>
<dbReference type="OrthoDB" id="6348134at2759"/>
<dbReference type="STRING" id="77166.N6URY9"/>
<dbReference type="EnsemblMetazoa" id="XM_019917827.1">
    <property type="protein sequence ID" value="XP_019773386.1"/>
    <property type="gene ID" value="LOC109546743"/>
</dbReference>
<dbReference type="AlphaFoldDB" id="N6URY9"/>
<dbReference type="PROSITE" id="PS00233">
    <property type="entry name" value="CHIT_BIND_RR_1"/>
    <property type="match status" value="1"/>
</dbReference>
<reference evidence="6 7" key="1">
    <citation type="journal article" date="2013" name="Genome Biol.">
        <title>Draft genome of the mountain pine beetle, Dendroctonus ponderosae Hopkins, a major forest pest.</title>
        <authorList>
            <person name="Keeling C.I."/>
            <person name="Yuen M.M."/>
            <person name="Liao N.Y."/>
            <person name="Docking T.R."/>
            <person name="Chan S.K."/>
            <person name="Taylor G.A."/>
            <person name="Palmquist D.L."/>
            <person name="Jackman S.D."/>
            <person name="Nguyen A."/>
            <person name="Li M."/>
            <person name="Henderson H."/>
            <person name="Janes J.K."/>
            <person name="Zhao Y."/>
            <person name="Pandoh P."/>
            <person name="Moore R."/>
            <person name="Sperling F.A."/>
            <person name="Huber D.P."/>
            <person name="Birol I."/>
            <person name="Jones S.J."/>
            <person name="Bohlmann J."/>
        </authorList>
    </citation>
    <scope>NUCLEOTIDE SEQUENCE</scope>
</reference>
<dbReference type="EMBL" id="KB631844">
    <property type="protein sequence ID" value="ERL86672.1"/>
    <property type="molecule type" value="Genomic_DNA"/>
</dbReference>